<name>A0A4U0TUL0_9PEZI</name>
<feature type="compositionally biased region" description="Polar residues" evidence="1">
    <location>
        <begin position="995"/>
        <end position="1014"/>
    </location>
</feature>
<evidence type="ECO:0000313" key="3">
    <source>
        <dbReference type="Proteomes" id="UP000308549"/>
    </source>
</evidence>
<evidence type="ECO:0000256" key="1">
    <source>
        <dbReference type="SAM" id="MobiDB-lite"/>
    </source>
</evidence>
<feature type="compositionally biased region" description="Pro residues" evidence="1">
    <location>
        <begin position="2430"/>
        <end position="2439"/>
    </location>
</feature>
<feature type="compositionally biased region" description="Pro residues" evidence="1">
    <location>
        <begin position="2581"/>
        <end position="2595"/>
    </location>
</feature>
<feature type="compositionally biased region" description="Low complexity" evidence="1">
    <location>
        <begin position="509"/>
        <end position="522"/>
    </location>
</feature>
<feature type="compositionally biased region" description="Low complexity" evidence="1">
    <location>
        <begin position="2414"/>
        <end position="2429"/>
    </location>
</feature>
<feature type="region of interest" description="Disordered" evidence="1">
    <location>
        <begin position="1"/>
        <end position="934"/>
    </location>
</feature>
<comment type="caution">
    <text evidence="2">The sequence shown here is derived from an EMBL/GenBank/DDBJ whole genome shotgun (WGS) entry which is preliminary data.</text>
</comment>
<feature type="compositionally biased region" description="Polar residues" evidence="1">
    <location>
        <begin position="1823"/>
        <end position="1833"/>
    </location>
</feature>
<evidence type="ECO:0008006" key="4">
    <source>
        <dbReference type="Google" id="ProtNLM"/>
    </source>
</evidence>
<feature type="compositionally biased region" description="Basic and acidic residues" evidence="1">
    <location>
        <begin position="1796"/>
        <end position="1822"/>
    </location>
</feature>
<gene>
    <name evidence="2" type="ORF">B0A50_05492</name>
</gene>
<feature type="compositionally biased region" description="Polar residues" evidence="1">
    <location>
        <begin position="459"/>
        <end position="484"/>
    </location>
</feature>
<reference evidence="2 3" key="1">
    <citation type="submission" date="2017-03" db="EMBL/GenBank/DDBJ databases">
        <title>Genomes of endolithic fungi from Antarctica.</title>
        <authorList>
            <person name="Coleine C."/>
            <person name="Masonjones S."/>
            <person name="Stajich J.E."/>
        </authorList>
    </citation>
    <scope>NUCLEOTIDE SEQUENCE [LARGE SCALE GENOMIC DNA]</scope>
    <source>
        <strain evidence="2 3">CCFEE 6315</strain>
    </source>
</reference>
<feature type="compositionally biased region" description="Basic and acidic residues" evidence="1">
    <location>
        <begin position="2403"/>
        <end position="2413"/>
    </location>
</feature>
<feature type="compositionally biased region" description="Low complexity" evidence="1">
    <location>
        <begin position="2298"/>
        <end position="2310"/>
    </location>
</feature>
<feature type="compositionally biased region" description="Polar residues" evidence="1">
    <location>
        <begin position="2001"/>
        <end position="2024"/>
    </location>
</feature>
<feature type="compositionally biased region" description="Basic and acidic residues" evidence="1">
    <location>
        <begin position="1607"/>
        <end position="1636"/>
    </location>
</feature>
<feature type="region of interest" description="Disordered" evidence="1">
    <location>
        <begin position="2070"/>
        <end position="2316"/>
    </location>
</feature>
<feature type="compositionally biased region" description="Pro residues" evidence="1">
    <location>
        <begin position="2478"/>
        <end position="2490"/>
    </location>
</feature>
<feature type="compositionally biased region" description="Polar residues" evidence="1">
    <location>
        <begin position="341"/>
        <end position="370"/>
    </location>
</feature>
<feature type="compositionally biased region" description="Polar residues" evidence="1">
    <location>
        <begin position="1067"/>
        <end position="1082"/>
    </location>
</feature>
<feature type="compositionally biased region" description="Low complexity" evidence="1">
    <location>
        <begin position="755"/>
        <end position="767"/>
    </location>
</feature>
<feature type="compositionally biased region" description="Basic and acidic residues" evidence="1">
    <location>
        <begin position="727"/>
        <end position="739"/>
    </location>
</feature>
<feature type="compositionally biased region" description="Low complexity" evidence="1">
    <location>
        <begin position="2596"/>
        <end position="2636"/>
    </location>
</feature>
<proteinExistence type="predicted"/>
<feature type="region of interest" description="Disordered" evidence="1">
    <location>
        <begin position="951"/>
        <end position="1110"/>
    </location>
</feature>
<feature type="compositionally biased region" description="Polar residues" evidence="1">
    <location>
        <begin position="905"/>
        <end position="933"/>
    </location>
</feature>
<keyword evidence="3" id="KW-1185">Reference proteome</keyword>
<feature type="compositionally biased region" description="Polar residues" evidence="1">
    <location>
        <begin position="952"/>
        <end position="964"/>
    </location>
</feature>
<feature type="region of interest" description="Disordered" evidence="1">
    <location>
        <begin position="1388"/>
        <end position="1454"/>
    </location>
</feature>
<feature type="compositionally biased region" description="Basic and acidic residues" evidence="1">
    <location>
        <begin position="1489"/>
        <end position="1506"/>
    </location>
</feature>
<protein>
    <recommendedName>
        <fullName evidence="4">SWI-SNF chromatin-remodeling complex protein</fullName>
    </recommendedName>
</protein>
<feature type="region of interest" description="Disordered" evidence="1">
    <location>
        <begin position="1578"/>
        <end position="1835"/>
    </location>
</feature>
<dbReference type="EMBL" id="NAJL01000031">
    <property type="protein sequence ID" value="TKA25980.1"/>
    <property type="molecule type" value="Genomic_DNA"/>
</dbReference>
<feature type="compositionally biased region" description="Polar residues" evidence="1">
    <location>
        <begin position="2230"/>
        <end position="2244"/>
    </location>
</feature>
<feature type="region of interest" description="Disordered" evidence="1">
    <location>
        <begin position="1479"/>
        <end position="1561"/>
    </location>
</feature>
<feature type="compositionally biased region" description="Low complexity" evidence="1">
    <location>
        <begin position="161"/>
        <end position="171"/>
    </location>
</feature>
<feature type="compositionally biased region" description="Low complexity" evidence="1">
    <location>
        <begin position="2245"/>
        <end position="2260"/>
    </location>
</feature>
<feature type="region of interest" description="Disordered" evidence="1">
    <location>
        <begin position="1125"/>
        <end position="1347"/>
    </location>
</feature>
<feature type="compositionally biased region" description="Acidic residues" evidence="1">
    <location>
        <begin position="24"/>
        <end position="39"/>
    </location>
</feature>
<organism evidence="2 3">
    <name type="scientific">Salinomyces thailandicus</name>
    <dbReference type="NCBI Taxonomy" id="706561"/>
    <lineage>
        <taxon>Eukaryota</taxon>
        <taxon>Fungi</taxon>
        <taxon>Dikarya</taxon>
        <taxon>Ascomycota</taxon>
        <taxon>Pezizomycotina</taxon>
        <taxon>Dothideomycetes</taxon>
        <taxon>Dothideomycetidae</taxon>
        <taxon>Mycosphaerellales</taxon>
        <taxon>Teratosphaeriaceae</taxon>
        <taxon>Salinomyces</taxon>
    </lineage>
</organism>
<feature type="compositionally biased region" description="Basic and acidic residues" evidence="1">
    <location>
        <begin position="197"/>
        <end position="212"/>
    </location>
</feature>
<feature type="region of interest" description="Disordered" evidence="1">
    <location>
        <begin position="1918"/>
        <end position="1946"/>
    </location>
</feature>
<feature type="compositionally biased region" description="Polar residues" evidence="1">
    <location>
        <begin position="213"/>
        <end position="222"/>
    </location>
</feature>
<dbReference type="OrthoDB" id="5151921at2759"/>
<feature type="compositionally biased region" description="Basic and acidic residues" evidence="1">
    <location>
        <begin position="1445"/>
        <end position="1454"/>
    </location>
</feature>
<sequence>MSFKTVPGRNRTQKWSQAKTYNYDGDEWGGYDPYDEYGSYDEPTQPAPQQTYAKPQRHNSFDAGDERRNFSSGHAEPSRGMSPAAVSNASNGPGRPSADYGSRPAATTTAERTSNDFDPRTRGRHFTNPEQVPPPLSMRASPARSTGSSVAAQPAFPPRKSSISHSSHGDSPAPDARLSPAASAATDKPLPFIRPSDIYKRVPEERQKERASMDSSRPSMDSIQREASPAAVSSPNSSSLGVRRPSLDPVAEARESRLMEPPQSSSLPAVEERASVPDAQSLPEYMPLSSLRQTSGDTEEAQRPTNLSPVLPPVSRISGFGSDFLQSTSRESSKEREMAYPSQSHVQSTISRVMNSPIENSTAGTSTASQFGMPVEATRAPPGQDPASEILAERQYNTSIEATRAPKGSDPASDILAERDHGTPMEASLQHQPSSGFRSVVNTAFDRKDDDSVPPTPISRDNSGSQYSRATDGLSRSNTDSTAGISPIMSRVPFAAVPGQSQPTIAEEPSSSRTPTQSRPASGAHQIPRKPSPSHDRNFSGGSSNSVVQPGYRRGLDPPSSGNSPARTPALEDTSSRRLSTPMSAETVAETPDVPDQAAEVPAPHLEPAATPASEVAPLPSPRIDTDLPKATRGRSGTDYSTREADLAHEVNASPDQPSYSPPVAEESKGQQRLFLRNHTGDPSAPGSPALNTPASPSPGYARPVSPNIAAQGLGLTRSTTPVSSHGGRDSPAKGRVREIATTYNHLEESSRRNSAASGVSSKSSWSNFRGDSQENLAPLQRKGTGGSQLGPNGTPTDDASEGEEEPTAISTNHEQSHDRSASSLAIPRNDGTADVPGDADRPTSFRPHLPGEWVSFGPTPASEQPPSVDAVDETAEVSQSPDTPRASHIAAEAERSDSEPELQPNFQPDTTPTNNKSHSSGNEWGPSGTLNQLKDAGAALGASLMASSGLTSQARDFGSTQPAEVSYPEMQPKVATGEVAGFLRPQALRPSMQRGESTATDYSDMTEGGSTMTEVPPTPPAKDTPDLADVDGASATGQASDRTAEGEQEARPISSYFAGVVPPLRTGNSREASLEPTSEEPTTGGPRPRVFTSLSTDTGAEDMESDRLRKEIVRSLDPVRREEIERESIAEDAERTQDAINAPDNERRVEQGTVPLPANGTGPNLLNRRFSWESKPQASQAQAAPIINEPPREADIAPEMPYERPRSRGLHIVNNDAASDTSPEEETARSFPVVARVPEQAEKALTDSLPVGTEDVVSPISKSQEDLRGEDMQEVQPSPVSEGDNRKEYLTGSTGSPRLPSYHQSDLAGAPPDSTMAPAPLDTDVVPSASPSATQANKPGRIPPFREILAIKSDSQRIETYNDTRKTFADMNTGLSAWLSSMVAKHPEHATFSTENGSLLPPGDPFKHKNNPSILKIPKPFGSSNQDGPPSGSYATDTAQPKTPAREIDMDKVQQRGKDLMKNASVLGGKAQAGAKGLFAKGRNRFGAKRESGGGEGGKRSRDDGLDGLGEPATADMEADAGAGSSDDRVEDWNLPGAVVAPATPERSTTPSRLGVLPSPRAETFSDVEFSSMEIASAGEDVTNVDSSAIEEPRTETSKEVAVTDVHPEAQDTGKVPDADLDASKQEHGQAERSLHGVVEAGVPDPAPARPQHQRKISALSTLPSQRRALVSSRPATPKTPTISSFRQMLEGERLYTGMPGVSSDGPSAEVGSQNAGEPDASSPTTAGSVTPRQGQQGEQSSRAALGLRQSVDGNAPASTGVDDSAGVSPPTQPFGVAGASVSGAPMASDSDLVQDDRRSEVSAEDSRDVAQSQEVDHLPDSQRSSISSLGSPDTVIGQRASMIALQNVRSPIAPLEVMGSSDFQNKTVSNPVATTAFEPVGRQTMPGNDEDTALQYPQRSLSSHAATSDHHRFMNRSYRGQAGPPGRAFSYVHDGSSGAPAHEPVGAHDMAEEEQDPNVDVSGMGGVPVGAASIQQHPFFRNSGIAPPPSDYEEMRASRSGTTTPFTHSRQVSGESGGQTSRRYSDFFRGPSPGPDGAIGASAGLPPPNAIGAEYGLEGLDMTVADAQTPAPLRDPDEQQVKRRSGIWEAFKRTPSTLRPRVGTPSPVAPVDSRVDLVAASPAAQLPEDKARLKKLKKPQRAASAATPPPVLPKKKSRLSRLGSIFGRSKKKEEIEAAAQPKVNKLTKLAPPSQGQPQPYGHGPSRAAKGYDAYEAMRRQQIPDLQRRNTGASAGETMSSPYQQAPPQQAVPAAAPPQGYYGPNESQPPKAGSVAEAALEGGYNSNGSPLSTPYEQPASPQRPRSRSQYRSLHSERFQRGLAYASIPEAFRPTEAAYGAAAEPIPPPLEQRPRETREPTRQPTLPNLETPGWQTPPAPSSVHRQSSSGAAAYPFPSPSRSSAEHQRQRSRDGSLPPTSPSRSSATPAPYSPPPGPPPQHRRMSSLDEEVMAYSPAQKYPAQQTPWSISMPPASGQPRPPRTPPWPRSSPTPQQQMYAPPNGPPPGFVGYRRDPSRTQSMQSRPAAPSAGYENYYPPDWALRARSPSYGAPHQRGPQYYSQRPPPPGFQRDPYDIYPPQRQQPPYYPQAGPSPPRQQQQSQHSQQPQQQQQRPPQQRYYHRQQQPPSRPPSAGRPLTYQRTNSGFSGRRDDMGVSEAELALQFHYPGQEWPVSRI</sequence>
<feature type="compositionally biased region" description="Basic and acidic residues" evidence="1">
    <location>
        <begin position="1191"/>
        <end position="1207"/>
    </location>
</feature>
<accession>A0A4U0TUL0</accession>
<feature type="compositionally biased region" description="Basic and acidic residues" evidence="1">
    <location>
        <begin position="2352"/>
        <end position="2361"/>
    </location>
</feature>
<dbReference type="Proteomes" id="UP000308549">
    <property type="component" value="Unassembled WGS sequence"/>
</dbReference>
<feature type="compositionally biased region" description="Polar residues" evidence="1">
    <location>
        <begin position="429"/>
        <end position="442"/>
    </location>
</feature>
<evidence type="ECO:0000313" key="2">
    <source>
        <dbReference type="EMBL" id="TKA25980.1"/>
    </source>
</evidence>
<feature type="compositionally biased region" description="Low complexity" evidence="1">
    <location>
        <begin position="227"/>
        <end position="239"/>
    </location>
</feature>
<feature type="compositionally biased region" description="Basic and acidic residues" evidence="1">
    <location>
        <begin position="1125"/>
        <end position="1138"/>
    </location>
</feature>
<feature type="compositionally biased region" description="Polar residues" evidence="1">
    <location>
        <begin position="2285"/>
        <end position="2296"/>
    </location>
</feature>
<feature type="compositionally biased region" description="Polar residues" evidence="1">
    <location>
        <begin position="1712"/>
        <end position="1744"/>
    </location>
</feature>
<feature type="region of interest" description="Disordered" evidence="1">
    <location>
        <begin position="1992"/>
        <end position="2047"/>
    </location>
</feature>
<feature type="region of interest" description="Disordered" evidence="1">
    <location>
        <begin position="2336"/>
        <end position="2654"/>
    </location>
</feature>
<feature type="compositionally biased region" description="Polar residues" evidence="1">
    <location>
        <begin position="1423"/>
        <end position="1442"/>
    </location>
</feature>